<feature type="non-terminal residue" evidence="4">
    <location>
        <position position="1"/>
    </location>
</feature>
<sequence>PSIWTDIDVDRDCLARLEEEMFERSAQAGIAGHFQWGLDAGDHQDCWNPYSDTPEHWNHGDREGSDGELE</sequence>
<evidence type="ECO:0000313" key="2">
    <source>
        <dbReference type="EMBL" id="KAF9455269.1"/>
    </source>
</evidence>
<evidence type="ECO:0000313" key="3">
    <source>
        <dbReference type="EMBL" id="KAF9460236.1"/>
    </source>
</evidence>
<feature type="compositionally biased region" description="Basic and acidic residues" evidence="1">
    <location>
        <begin position="53"/>
        <end position="70"/>
    </location>
</feature>
<name>A0A9P5Y1I6_9AGAR</name>
<organism evidence="4 5">
    <name type="scientific">Collybia nuda</name>
    <dbReference type="NCBI Taxonomy" id="64659"/>
    <lineage>
        <taxon>Eukaryota</taxon>
        <taxon>Fungi</taxon>
        <taxon>Dikarya</taxon>
        <taxon>Basidiomycota</taxon>
        <taxon>Agaricomycotina</taxon>
        <taxon>Agaricomycetes</taxon>
        <taxon>Agaricomycetidae</taxon>
        <taxon>Agaricales</taxon>
        <taxon>Tricholomatineae</taxon>
        <taxon>Clitocybaceae</taxon>
        <taxon>Collybia</taxon>
    </lineage>
</organism>
<gene>
    <name evidence="3" type="ORF">BDZ94DRAFT_1138414</name>
    <name evidence="2" type="ORF">BDZ94DRAFT_1142650</name>
    <name evidence="4" type="ORF">BDZ94DRAFT_1149587</name>
</gene>
<feature type="non-terminal residue" evidence="4">
    <location>
        <position position="70"/>
    </location>
</feature>
<dbReference type="EMBL" id="MU150282">
    <property type="protein sequence ID" value="KAF9461583.1"/>
    <property type="molecule type" value="Genomic_DNA"/>
</dbReference>
<accession>A0A9P5Y1I6</accession>
<feature type="region of interest" description="Disordered" evidence="1">
    <location>
        <begin position="45"/>
        <end position="70"/>
    </location>
</feature>
<dbReference type="Proteomes" id="UP000807353">
    <property type="component" value="Unassembled WGS sequence"/>
</dbReference>
<keyword evidence="5" id="KW-1185">Reference proteome</keyword>
<protein>
    <submittedName>
        <fullName evidence="4">Uncharacterized protein</fullName>
    </submittedName>
</protein>
<dbReference type="OrthoDB" id="2621411at2759"/>
<dbReference type="AlphaFoldDB" id="A0A9P5Y1I6"/>
<reference evidence="4" key="1">
    <citation type="submission" date="2020-11" db="EMBL/GenBank/DDBJ databases">
        <authorList>
            <consortium name="DOE Joint Genome Institute"/>
            <person name="Ahrendt S."/>
            <person name="Riley R."/>
            <person name="Andreopoulos W."/>
            <person name="Labutti K."/>
            <person name="Pangilinan J."/>
            <person name="Ruiz-Duenas F.J."/>
            <person name="Barrasa J.M."/>
            <person name="Sanchez-Garcia M."/>
            <person name="Camarero S."/>
            <person name="Miyauchi S."/>
            <person name="Serrano A."/>
            <person name="Linde D."/>
            <person name="Babiker R."/>
            <person name="Drula E."/>
            <person name="Ayuso-Fernandez I."/>
            <person name="Pacheco R."/>
            <person name="Padilla G."/>
            <person name="Ferreira P."/>
            <person name="Barriuso J."/>
            <person name="Kellner H."/>
            <person name="Castanera R."/>
            <person name="Alfaro M."/>
            <person name="Ramirez L."/>
            <person name="Pisabarro A.G."/>
            <person name="Kuo A."/>
            <person name="Tritt A."/>
            <person name="Lipzen A."/>
            <person name="He G."/>
            <person name="Yan M."/>
            <person name="Ng V."/>
            <person name="Cullen D."/>
            <person name="Martin F."/>
            <person name="Rosso M.-N."/>
            <person name="Henrissat B."/>
            <person name="Hibbett D."/>
            <person name="Martinez A.T."/>
            <person name="Grigoriev I.V."/>
        </authorList>
    </citation>
    <scope>NUCLEOTIDE SEQUENCE</scope>
    <source>
        <strain evidence="4">CBS 247.69</strain>
    </source>
</reference>
<dbReference type="EMBL" id="MU150831">
    <property type="protein sequence ID" value="KAF9455269.1"/>
    <property type="molecule type" value="Genomic_DNA"/>
</dbReference>
<evidence type="ECO:0000313" key="4">
    <source>
        <dbReference type="EMBL" id="KAF9461583.1"/>
    </source>
</evidence>
<evidence type="ECO:0000313" key="5">
    <source>
        <dbReference type="Proteomes" id="UP000807353"/>
    </source>
</evidence>
<comment type="caution">
    <text evidence="4">The sequence shown here is derived from an EMBL/GenBank/DDBJ whole genome shotgun (WGS) entry which is preliminary data.</text>
</comment>
<proteinExistence type="predicted"/>
<dbReference type="EMBL" id="MU150302">
    <property type="protein sequence ID" value="KAF9460236.1"/>
    <property type="molecule type" value="Genomic_DNA"/>
</dbReference>
<evidence type="ECO:0000256" key="1">
    <source>
        <dbReference type="SAM" id="MobiDB-lite"/>
    </source>
</evidence>